<organism evidence="3 4">
    <name type="scientific">Acidithrix ferrooxidans</name>
    <dbReference type="NCBI Taxonomy" id="1280514"/>
    <lineage>
        <taxon>Bacteria</taxon>
        <taxon>Bacillati</taxon>
        <taxon>Actinomycetota</taxon>
        <taxon>Acidimicrobiia</taxon>
        <taxon>Acidimicrobiales</taxon>
        <taxon>Acidimicrobiaceae</taxon>
        <taxon>Acidithrix</taxon>
    </lineage>
</organism>
<feature type="domain" description="HTH merR-type" evidence="2">
    <location>
        <begin position="13"/>
        <end position="79"/>
    </location>
</feature>
<evidence type="ECO:0000313" key="3">
    <source>
        <dbReference type="EMBL" id="KJF16352.1"/>
    </source>
</evidence>
<proteinExistence type="predicted"/>
<dbReference type="SUPFAM" id="SSF46955">
    <property type="entry name" value="Putative DNA-binding domain"/>
    <property type="match status" value="1"/>
</dbReference>
<dbReference type="EMBL" id="JXYS01000087">
    <property type="protein sequence ID" value="KJF16352.1"/>
    <property type="molecule type" value="Genomic_DNA"/>
</dbReference>
<reference evidence="3 4" key="1">
    <citation type="submission" date="2015-01" db="EMBL/GenBank/DDBJ databases">
        <title>Draft genome of the acidophilic iron oxidizer Acidithrix ferrooxidans strain Py-F3.</title>
        <authorList>
            <person name="Poehlein A."/>
            <person name="Eisen S."/>
            <person name="Schloemann M."/>
            <person name="Johnson B.D."/>
            <person name="Daniel R."/>
            <person name="Muehling M."/>
        </authorList>
    </citation>
    <scope>NUCLEOTIDE SEQUENCE [LARGE SCALE GENOMIC DNA]</scope>
    <source>
        <strain evidence="3 4">Py-F3</strain>
    </source>
</reference>
<keyword evidence="4" id="KW-1185">Reference proteome</keyword>
<dbReference type="RefSeq" id="WP_082058757.1">
    <property type="nucleotide sequence ID" value="NZ_JXYS01000087.1"/>
</dbReference>
<dbReference type="InterPro" id="IPR000551">
    <property type="entry name" value="MerR-type_HTH_dom"/>
</dbReference>
<dbReference type="PROSITE" id="PS50937">
    <property type="entry name" value="HTH_MERR_2"/>
    <property type="match status" value="1"/>
</dbReference>
<dbReference type="Gene3D" id="1.10.1660.10">
    <property type="match status" value="1"/>
</dbReference>
<dbReference type="GO" id="GO:0003677">
    <property type="term" value="F:DNA binding"/>
    <property type="evidence" value="ECO:0007669"/>
    <property type="project" value="UniProtKB-KW"/>
</dbReference>
<sequence length="171" mass="18530">MTTPLKSYSGHLASKIVGISYRQLDYWARTDLIRPSIADAHGSGSQRLYSYDDLLKLKMIKKLIDNGLSLQGVRNALASLESISDLSGASAPVLVVSGSKSVFAQDGENLVDLLRGNQMVFGMVMAFGDIRNEVDADIVSIDPRPSLSDELPDLDDTTVPVGAMMDLKDVR</sequence>
<dbReference type="Proteomes" id="UP000032360">
    <property type="component" value="Unassembled WGS sequence"/>
</dbReference>
<accession>A0A0D8HEZ2</accession>
<dbReference type="PANTHER" id="PTHR30204:SF3">
    <property type="entry name" value="HTH MERR-TYPE DOMAIN-CONTAINING PROTEIN"/>
    <property type="match status" value="1"/>
</dbReference>
<dbReference type="InterPro" id="IPR009061">
    <property type="entry name" value="DNA-bd_dom_put_sf"/>
</dbReference>
<dbReference type="AlphaFoldDB" id="A0A0D8HEZ2"/>
<dbReference type="SMART" id="SM00422">
    <property type="entry name" value="HTH_MERR"/>
    <property type="match status" value="1"/>
</dbReference>
<evidence type="ECO:0000259" key="2">
    <source>
        <dbReference type="PROSITE" id="PS50937"/>
    </source>
</evidence>
<comment type="caution">
    <text evidence="3">The sequence shown here is derived from an EMBL/GenBank/DDBJ whole genome shotgun (WGS) entry which is preliminary data.</text>
</comment>
<evidence type="ECO:0000313" key="4">
    <source>
        <dbReference type="Proteomes" id="UP000032360"/>
    </source>
</evidence>
<dbReference type="OrthoDB" id="7410529at2"/>
<keyword evidence="1" id="KW-0238">DNA-binding</keyword>
<gene>
    <name evidence="3" type="primary">glnR</name>
    <name evidence="3" type="ORF">AXFE_27970</name>
</gene>
<evidence type="ECO:0000256" key="1">
    <source>
        <dbReference type="ARBA" id="ARBA00023125"/>
    </source>
</evidence>
<dbReference type="Pfam" id="PF13411">
    <property type="entry name" value="MerR_1"/>
    <property type="match status" value="1"/>
</dbReference>
<dbReference type="GO" id="GO:0003700">
    <property type="term" value="F:DNA-binding transcription factor activity"/>
    <property type="evidence" value="ECO:0007669"/>
    <property type="project" value="InterPro"/>
</dbReference>
<protein>
    <submittedName>
        <fullName evidence="3">HTH-type transcriptional regulator GlnR</fullName>
    </submittedName>
</protein>
<name>A0A0D8HEZ2_9ACTN</name>
<dbReference type="PANTHER" id="PTHR30204">
    <property type="entry name" value="REDOX-CYCLING DRUG-SENSING TRANSCRIPTIONAL ACTIVATOR SOXR"/>
    <property type="match status" value="1"/>
</dbReference>
<dbReference type="STRING" id="1280514.AXFE_27970"/>
<dbReference type="InterPro" id="IPR047057">
    <property type="entry name" value="MerR_fam"/>
</dbReference>